<dbReference type="Gene3D" id="3.40.630.30">
    <property type="match status" value="1"/>
</dbReference>
<dbReference type="EMBL" id="CP059399">
    <property type="protein sequence ID" value="QLY30521.1"/>
    <property type="molecule type" value="Genomic_DNA"/>
</dbReference>
<reference evidence="2 3" key="1">
    <citation type="submission" date="2020-07" db="EMBL/GenBank/DDBJ databases">
        <authorList>
            <person name="Zhuang K."/>
            <person name="Ran Y."/>
        </authorList>
    </citation>
    <scope>NUCLEOTIDE SEQUENCE [LARGE SCALE GENOMIC DNA]</scope>
    <source>
        <strain evidence="2 3">WCH-YHL-001</strain>
    </source>
</reference>
<dbReference type="PROSITE" id="PS51186">
    <property type="entry name" value="GNAT"/>
    <property type="match status" value="1"/>
</dbReference>
<name>A0A7D6V8W8_9NOCA</name>
<feature type="domain" description="N-acetyltransferase" evidence="1">
    <location>
        <begin position="63"/>
        <end position="203"/>
    </location>
</feature>
<dbReference type="InterPro" id="IPR000182">
    <property type="entry name" value="GNAT_dom"/>
</dbReference>
<proteinExistence type="predicted"/>
<evidence type="ECO:0000313" key="3">
    <source>
        <dbReference type="Proteomes" id="UP000515512"/>
    </source>
</evidence>
<dbReference type="KEGG" id="nhu:H0264_36325"/>
<dbReference type="Proteomes" id="UP000515512">
    <property type="component" value="Chromosome"/>
</dbReference>
<dbReference type="Pfam" id="PF13508">
    <property type="entry name" value="Acetyltransf_7"/>
    <property type="match status" value="1"/>
</dbReference>
<dbReference type="PANTHER" id="PTHR42791:SF1">
    <property type="entry name" value="N-ACETYLTRANSFERASE DOMAIN-CONTAINING PROTEIN"/>
    <property type="match status" value="1"/>
</dbReference>
<dbReference type="PANTHER" id="PTHR42791">
    <property type="entry name" value="GNAT FAMILY ACETYLTRANSFERASE"/>
    <property type="match status" value="1"/>
</dbReference>
<evidence type="ECO:0000259" key="1">
    <source>
        <dbReference type="PROSITE" id="PS51186"/>
    </source>
</evidence>
<keyword evidence="3" id="KW-1185">Reference proteome</keyword>
<gene>
    <name evidence="2" type="ORF">H0264_36325</name>
</gene>
<dbReference type="InterPro" id="IPR052523">
    <property type="entry name" value="Trichothecene_AcTrans"/>
</dbReference>
<dbReference type="RefSeq" id="WP_181581719.1">
    <property type="nucleotide sequence ID" value="NZ_CP059399.1"/>
</dbReference>
<sequence length="203" mass="22589">MDTQLLVRRAESSEADEVARVFALAGADEVVTSWVMEDAGDIAEQYRDKYVPELIEKALREDEVWLAGTESEIWAVSLWQQVSSLDRAHREAAELRALAGQFPAVRPFQRIATVTEAVTAAHPIEFPHRYLHVIVTLPEHRGKGAGAAIITDRIKAEPSLPAYLEASTERSARLYERCGFAHTGTPIVLPDNGPTLRPMWFQG</sequence>
<dbReference type="AlphaFoldDB" id="A0A7D6V8W8"/>
<organism evidence="2 3">
    <name type="scientific">Nocardia huaxiensis</name>
    <dbReference type="NCBI Taxonomy" id="2755382"/>
    <lineage>
        <taxon>Bacteria</taxon>
        <taxon>Bacillati</taxon>
        <taxon>Actinomycetota</taxon>
        <taxon>Actinomycetes</taxon>
        <taxon>Mycobacteriales</taxon>
        <taxon>Nocardiaceae</taxon>
        <taxon>Nocardia</taxon>
    </lineage>
</organism>
<protein>
    <submittedName>
        <fullName evidence="2">GNAT family N-acetyltransferase</fullName>
    </submittedName>
</protein>
<evidence type="ECO:0000313" key="2">
    <source>
        <dbReference type="EMBL" id="QLY30521.1"/>
    </source>
</evidence>
<dbReference type="InterPro" id="IPR016181">
    <property type="entry name" value="Acyl_CoA_acyltransferase"/>
</dbReference>
<accession>A0A7D6V8W8</accession>
<dbReference type="SUPFAM" id="SSF55729">
    <property type="entry name" value="Acyl-CoA N-acyltransferases (Nat)"/>
    <property type="match status" value="1"/>
</dbReference>
<keyword evidence="2" id="KW-0808">Transferase</keyword>
<dbReference type="GO" id="GO:0016747">
    <property type="term" value="F:acyltransferase activity, transferring groups other than amino-acyl groups"/>
    <property type="evidence" value="ECO:0007669"/>
    <property type="project" value="InterPro"/>
</dbReference>